<accession>A0A8J4F6Y3</accession>
<dbReference type="AlphaFoldDB" id="A0A8J4F6Y3"/>
<keyword evidence="2" id="KW-1185">Reference proteome</keyword>
<evidence type="ECO:0000313" key="2">
    <source>
        <dbReference type="Proteomes" id="UP000747399"/>
    </source>
</evidence>
<name>A0A8J4F6Y3_9CHLO</name>
<reference evidence="1" key="1">
    <citation type="journal article" date="2021" name="Proc. Natl. Acad. Sci. U.S.A.">
        <title>Three genomes in the algal genus Volvox reveal the fate of a haploid sex-determining region after a transition to homothallism.</title>
        <authorList>
            <person name="Yamamoto K."/>
            <person name="Hamaji T."/>
            <person name="Kawai-Toyooka H."/>
            <person name="Matsuzaki R."/>
            <person name="Takahashi F."/>
            <person name="Nishimura Y."/>
            <person name="Kawachi M."/>
            <person name="Noguchi H."/>
            <person name="Minakuchi Y."/>
            <person name="Umen J.G."/>
            <person name="Toyoda A."/>
            <person name="Nozaki H."/>
        </authorList>
    </citation>
    <scope>NUCLEOTIDE SEQUENCE</scope>
    <source>
        <strain evidence="1">NIES-3780</strain>
    </source>
</reference>
<gene>
    <name evidence="1" type="ORF">Vafri_14569</name>
</gene>
<organism evidence="1 2">
    <name type="scientific">Volvox africanus</name>
    <dbReference type="NCBI Taxonomy" id="51714"/>
    <lineage>
        <taxon>Eukaryota</taxon>
        <taxon>Viridiplantae</taxon>
        <taxon>Chlorophyta</taxon>
        <taxon>core chlorophytes</taxon>
        <taxon>Chlorophyceae</taxon>
        <taxon>CS clade</taxon>
        <taxon>Chlamydomonadales</taxon>
        <taxon>Volvocaceae</taxon>
        <taxon>Volvox</taxon>
    </lineage>
</organism>
<dbReference type="EMBL" id="BNCO01000037">
    <property type="protein sequence ID" value="GIL59930.1"/>
    <property type="molecule type" value="Genomic_DNA"/>
</dbReference>
<evidence type="ECO:0000313" key="1">
    <source>
        <dbReference type="EMBL" id="GIL59930.1"/>
    </source>
</evidence>
<dbReference type="Proteomes" id="UP000747399">
    <property type="component" value="Unassembled WGS sequence"/>
</dbReference>
<proteinExistence type="predicted"/>
<sequence length="102" mass="11486">MRRPVDIAKSGRLEMLDEDYNFTYSMGLKTSNAKAIAEAMLPHMEPEHQLLVDAIVAEPKPCACMKFAKQRAAEVGSKVTHHHLDVRNTYYNNRSTLALNLA</sequence>
<comment type="caution">
    <text evidence="1">The sequence shown here is derived from an EMBL/GenBank/DDBJ whole genome shotgun (WGS) entry which is preliminary data.</text>
</comment>
<protein>
    <submittedName>
        <fullName evidence="1">Uncharacterized protein</fullName>
    </submittedName>
</protein>